<keyword evidence="5" id="KW-1185">Reference proteome</keyword>
<dbReference type="Proteomes" id="UP000556026">
    <property type="component" value="Unassembled WGS sequence"/>
</dbReference>
<dbReference type="InterPro" id="IPR007621">
    <property type="entry name" value="TPM_dom"/>
</dbReference>
<dbReference type="AlphaFoldDB" id="A0A6V8MK26"/>
<keyword evidence="2" id="KW-0732">Signal</keyword>
<dbReference type="Gene3D" id="3.10.310.50">
    <property type="match status" value="1"/>
</dbReference>
<evidence type="ECO:0000313" key="5">
    <source>
        <dbReference type="Proteomes" id="UP000556026"/>
    </source>
</evidence>
<evidence type="ECO:0000313" key="4">
    <source>
        <dbReference type="EMBL" id="GFO60350.1"/>
    </source>
</evidence>
<dbReference type="Pfam" id="PF04536">
    <property type="entry name" value="TPM_phosphatase"/>
    <property type="match status" value="1"/>
</dbReference>
<feature type="signal peptide" evidence="2">
    <location>
        <begin position="1"/>
        <end position="20"/>
    </location>
</feature>
<evidence type="ECO:0000259" key="3">
    <source>
        <dbReference type="Pfam" id="PF04536"/>
    </source>
</evidence>
<feature type="transmembrane region" description="Helical" evidence="1">
    <location>
        <begin position="172"/>
        <end position="190"/>
    </location>
</feature>
<reference evidence="5" key="1">
    <citation type="submission" date="2020-06" db="EMBL/GenBank/DDBJ databases">
        <title>Draft genomic sequence of Geomonas sp. Red330.</title>
        <authorList>
            <person name="Itoh H."/>
            <person name="Zhenxing X."/>
            <person name="Ushijima N."/>
            <person name="Masuda Y."/>
            <person name="Shiratori Y."/>
            <person name="Senoo K."/>
        </authorList>
    </citation>
    <scope>NUCLEOTIDE SEQUENCE [LARGE SCALE GENOMIC DNA]</scope>
    <source>
        <strain evidence="5">Red330</strain>
    </source>
</reference>
<gene>
    <name evidence="4" type="ORF">GMST_26750</name>
</gene>
<protein>
    <recommendedName>
        <fullName evidence="3">TPM domain-containing protein</fullName>
    </recommendedName>
</protein>
<dbReference type="EMBL" id="BLXX01000008">
    <property type="protein sequence ID" value="GFO60350.1"/>
    <property type="molecule type" value="Genomic_DNA"/>
</dbReference>
<feature type="chain" id="PRO_5027972736" description="TPM domain-containing protein" evidence="2">
    <location>
        <begin position="21"/>
        <end position="290"/>
    </location>
</feature>
<dbReference type="PANTHER" id="PTHR30373:SF2">
    <property type="entry name" value="UPF0603 PROTEIN YGCG"/>
    <property type="match status" value="1"/>
</dbReference>
<feature type="domain" description="TPM" evidence="3">
    <location>
        <begin position="30"/>
        <end position="153"/>
    </location>
</feature>
<sequence>MRKFLLLPILLLLFVVPVQAAQVPQLRAHVNDYAHLLSPRATAQLEQELTAFEASDSTQIAVLTIPSLEGENLEEYSIKVVEAWQIGQKGKDNGALLLVAAKEHKVRIEVGRGLEGKLTDLVSGRIVRNEISPAFKRGDFDGGTLAGAHAIMATVRGEYQAQPSDLRHGKRGANPIFTLLVFVLVASVFLGGISRLLGGLAGAIGLPIAASLSFAGLPLFALAGLAALGFLAGLLLSFLFGTGGRGGFGGPFFGGFGGGFGGVFGGGGFGGGGFSGGGGSFGGGGASGDW</sequence>
<keyword evidence="1" id="KW-1133">Transmembrane helix</keyword>
<organism evidence="4 5">
    <name type="scientific">Geomonas silvestris</name>
    <dbReference type="NCBI Taxonomy" id="2740184"/>
    <lineage>
        <taxon>Bacteria</taxon>
        <taxon>Pseudomonadati</taxon>
        <taxon>Thermodesulfobacteriota</taxon>
        <taxon>Desulfuromonadia</taxon>
        <taxon>Geobacterales</taxon>
        <taxon>Geobacteraceae</taxon>
        <taxon>Geomonas</taxon>
    </lineage>
</organism>
<keyword evidence="1" id="KW-0812">Transmembrane</keyword>
<evidence type="ECO:0000256" key="2">
    <source>
        <dbReference type="SAM" id="SignalP"/>
    </source>
</evidence>
<name>A0A6V8MK26_9BACT</name>
<dbReference type="RefSeq" id="WP_183355175.1">
    <property type="nucleotide sequence ID" value="NZ_BLXX01000008.1"/>
</dbReference>
<feature type="transmembrane region" description="Helical" evidence="1">
    <location>
        <begin position="220"/>
        <end position="240"/>
    </location>
</feature>
<accession>A0A6V8MK26</accession>
<comment type="caution">
    <text evidence="4">The sequence shown here is derived from an EMBL/GenBank/DDBJ whole genome shotgun (WGS) entry which is preliminary data.</text>
</comment>
<proteinExistence type="predicted"/>
<keyword evidence="1" id="KW-0472">Membrane</keyword>
<dbReference type="PANTHER" id="PTHR30373">
    <property type="entry name" value="UPF0603 PROTEIN YGCG"/>
    <property type="match status" value="1"/>
</dbReference>
<evidence type="ECO:0000256" key="1">
    <source>
        <dbReference type="SAM" id="Phobius"/>
    </source>
</evidence>